<name>A0AAD7SVF4_9TELE</name>
<dbReference type="EMBL" id="JAINUG010000034">
    <property type="protein sequence ID" value="KAJ8408546.1"/>
    <property type="molecule type" value="Genomic_DNA"/>
</dbReference>
<evidence type="ECO:0000313" key="1">
    <source>
        <dbReference type="EMBL" id="KAJ8408546.1"/>
    </source>
</evidence>
<keyword evidence="2" id="KW-1185">Reference proteome</keyword>
<reference evidence="1" key="1">
    <citation type="journal article" date="2023" name="Science">
        <title>Genome structures resolve the early diversification of teleost fishes.</title>
        <authorList>
            <person name="Parey E."/>
            <person name="Louis A."/>
            <person name="Montfort J."/>
            <person name="Bouchez O."/>
            <person name="Roques C."/>
            <person name="Iampietro C."/>
            <person name="Lluch J."/>
            <person name="Castinel A."/>
            <person name="Donnadieu C."/>
            <person name="Desvignes T."/>
            <person name="Floi Bucao C."/>
            <person name="Jouanno E."/>
            <person name="Wen M."/>
            <person name="Mejri S."/>
            <person name="Dirks R."/>
            <person name="Jansen H."/>
            <person name="Henkel C."/>
            <person name="Chen W.J."/>
            <person name="Zahm M."/>
            <person name="Cabau C."/>
            <person name="Klopp C."/>
            <person name="Thompson A.W."/>
            <person name="Robinson-Rechavi M."/>
            <person name="Braasch I."/>
            <person name="Lecointre G."/>
            <person name="Bobe J."/>
            <person name="Postlethwait J.H."/>
            <person name="Berthelot C."/>
            <person name="Roest Crollius H."/>
            <person name="Guiguen Y."/>
        </authorList>
    </citation>
    <scope>NUCLEOTIDE SEQUENCE</scope>
    <source>
        <strain evidence="1">NC1722</strain>
    </source>
</reference>
<protein>
    <submittedName>
        <fullName evidence="1">Uncharacterized protein</fullName>
    </submittedName>
</protein>
<gene>
    <name evidence="1" type="ORF">AAFF_G00251810</name>
</gene>
<accession>A0AAD7SVF4</accession>
<organism evidence="1 2">
    <name type="scientific">Aldrovandia affinis</name>
    <dbReference type="NCBI Taxonomy" id="143900"/>
    <lineage>
        <taxon>Eukaryota</taxon>
        <taxon>Metazoa</taxon>
        <taxon>Chordata</taxon>
        <taxon>Craniata</taxon>
        <taxon>Vertebrata</taxon>
        <taxon>Euteleostomi</taxon>
        <taxon>Actinopterygii</taxon>
        <taxon>Neopterygii</taxon>
        <taxon>Teleostei</taxon>
        <taxon>Notacanthiformes</taxon>
        <taxon>Halosauridae</taxon>
        <taxon>Aldrovandia</taxon>
    </lineage>
</organism>
<dbReference type="AlphaFoldDB" id="A0AAD7SVF4"/>
<comment type="caution">
    <text evidence="1">The sequence shown here is derived from an EMBL/GenBank/DDBJ whole genome shotgun (WGS) entry which is preliminary data.</text>
</comment>
<sequence length="131" mass="14244">MAAARYALGGLMNPRPPPCLCLARHLHLAHPSSADAHTLVNIWRRKSAGRLLPPEAVGAASRPRHLVGLGITESFHRRCLCTGAVRLPGRDAGNDWTVKVNHRTSPFPSDGESGSHKVGPQFILRVERSCF</sequence>
<dbReference type="Proteomes" id="UP001221898">
    <property type="component" value="Unassembled WGS sequence"/>
</dbReference>
<evidence type="ECO:0000313" key="2">
    <source>
        <dbReference type="Proteomes" id="UP001221898"/>
    </source>
</evidence>
<proteinExistence type="predicted"/>